<accession>A0AAV7TGX9</accession>
<protein>
    <submittedName>
        <fullName evidence="1">Uncharacterized protein</fullName>
    </submittedName>
</protein>
<comment type="caution">
    <text evidence="1">The sequence shown here is derived from an EMBL/GenBank/DDBJ whole genome shotgun (WGS) entry which is preliminary data.</text>
</comment>
<gene>
    <name evidence="1" type="ORF">NDU88_000938</name>
</gene>
<keyword evidence="2" id="KW-1185">Reference proteome</keyword>
<organism evidence="1 2">
    <name type="scientific">Pleurodeles waltl</name>
    <name type="common">Iberian ribbed newt</name>
    <dbReference type="NCBI Taxonomy" id="8319"/>
    <lineage>
        <taxon>Eukaryota</taxon>
        <taxon>Metazoa</taxon>
        <taxon>Chordata</taxon>
        <taxon>Craniata</taxon>
        <taxon>Vertebrata</taxon>
        <taxon>Euteleostomi</taxon>
        <taxon>Amphibia</taxon>
        <taxon>Batrachia</taxon>
        <taxon>Caudata</taxon>
        <taxon>Salamandroidea</taxon>
        <taxon>Salamandridae</taxon>
        <taxon>Pleurodelinae</taxon>
        <taxon>Pleurodeles</taxon>
    </lineage>
</organism>
<dbReference type="Proteomes" id="UP001066276">
    <property type="component" value="Chromosome 3_2"/>
</dbReference>
<evidence type="ECO:0000313" key="1">
    <source>
        <dbReference type="EMBL" id="KAJ1175651.1"/>
    </source>
</evidence>
<name>A0AAV7TGX9_PLEWA</name>
<proteinExistence type="predicted"/>
<reference evidence="1" key="1">
    <citation type="journal article" date="2022" name="bioRxiv">
        <title>Sequencing and chromosome-scale assembly of the giantPleurodeles waltlgenome.</title>
        <authorList>
            <person name="Brown T."/>
            <person name="Elewa A."/>
            <person name="Iarovenko S."/>
            <person name="Subramanian E."/>
            <person name="Araus A.J."/>
            <person name="Petzold A."/>
            <person name="Susuki M."/>
            <person name="Suzuki K.-i.T."/>
            <person name="Hayashi T."/>
            <person name="Toyoda A."/>
            <person name="Oliveira C."/>
            <person name="Osipova E."/>
            <person name="Leigh N.D."/>
            <person name="Simon A."/>
            <person name="Yun M.H."/>
        </authorList>
    </citation>
    <scope>NUCLEOTIDE SEQUENCE</scope>
    <source>
        <strain evidence="1">20211129_DDA</strain>
        <tissue evidence="1">Liver</tissue>
    </source>
</reference>
<dbReference type="EMBL" id="JANPWB010000006">
    <property type="protein sequence ID" value="KAJ1175651.1"/>
    <property type="molecule type" value="Genomic_DNA"/>
</dbReference>
<evidence type="ECO:0000313" key="2">
    <source>
        <dbReference type="Proteomes" id="UP001066276"/>
    </source>
</evidence>
<dbReference type="AlphaFoldDB" id="A0AAV7TGX9"/>
<sequence length="198" mass="21530">MCRGLSLANSQRKGEPLPPLACQVYRCLALTDLVAVGQRECQFLALLTSHRALLAQRPPSYPFRVPAQLSGARSPALPQTHLRTERSPHWSACTSAVSGARRCFGTRTCDDRARVALLTAILSSEDSVHAVVSRSALRLRWPGPPPCLVATLNIRGIHATLLFLWGRAGTGFLSYWQAVSGPLLLHVRSGRHLGHAPC</sequence>